<accession>A0ABS3HV09</accession>
<dbReference type="Proteomes" id="UP000664857">
    <property type="component" value="Unassembled WGS sequence"/>
</dbReference>
<sequence length="141" mass="16868">MDNLWTNLPDFKEVEELPLDIVKEQSDYLGKATNDYLYLDISKHSENEKEFLMDYDFGYKCILRSNIMPEYGFRILEFQYDIDIFPLNYIINNELLQDEKIQSNKIITKVSTEVVDITEFKEFLKETLNSNKIQNLIKNLY</sequence>
<proteinExistence type="predicted"/>
<reference evidence="1 2" key="1">
    <citation type="submission" date="2021-03" db="EMBL/GenBank/DDBJ databases">
        <title>Enterococcal diversity collection.</title>
        <authorList>
            <person name="Gilmore M.S."/>
            <person name="Schwartzman J."/>
            <person name="Van Tyne D."/>
            <person name="Martin M."/>
            <person name="Earl A.M."/>
            <person name="Manson A.L."/>
            <person name="Straub T."/>
            <person name="Salamzade R."/>
            <person name="Saavedra J."/>
            <person name="Lebreton F."/>
            <person name="Prichula J."/>
            <person name="Schaufler K."/>
            <person name="Gaca A."/>
            <person name="Sgardioli B."/>
            <person name="Wagenaar J."/>
            <person name="Strong T."/>
        </authorList>
    </citation>
    <scope>NUCLEOTIDE SEQUENCE [LARGE SCALE GENOMIC DNA]</scope>
    <source>
        <strain evidence="1 2">DIV0080</strain>
    </source>
</reference>
<keyword evidence="2" id="KW-1185">Reference proteome</keyword>
<feature type="non-terminal residue" evidence="1">
    <location>
        <position position="141"/>
    </location>
</feature>
<dbReference type="EMBL" id="JAFLVX010000027">
    <property type="protein sequence ID" value="MBO0477525.1"/>
    <property type="molecule type" value="Genomic_DNA"/>
</dbReference>
<dbReference type="RefSeq" id="WP_206967590.1">
    <property type="nucleotide sequence ID" value="NZ_JAFLVX010000027.1"/>
</dbReference>
<protein>
    <submittedName>
        <fullName evidence="1">Uncharacterized protein</fullName>
    </submittedName>
</protein>
<evidence type="ECO:0000313" key="2">
    <source>
        <dbReference type="Proteomes" id="UP000664857"/>
    </source>
</evidence>
<organism evidence="1 2">
    <name type="scientific">Candidatus Vagococcus giribetii</name>
    <dbReference type="NCBI Taxonomy" id="2230876"/>
    <lineage>
        <taxon>Bacteria</taxon>
        <taxon>Bacillati</taxon>
        <taxon>Bacillota</taxon>
        <taxon>Bacilli</taxon>
        <taxon>Lactobacillales</taxon>
        <taxon>Enterococcaceae</taxon>
        <taxon>Vagococcus</taxon>
    </lineage>
</organism>
<evidence type="ECO:0000313" key="1">
    <source>
        <dbReference type="EMBL" id="MBO0477525.1"/>
    </source>
</evidence>
<gene>
    <name evidence="1" type="ORF">DOK76_10600</name>
</gene>
<comment type="caution">
    <text evidence="1">The sequence shown here is derived from an EMBL/GenBank/DDBJ whole genome shotgun (WGS) entry which is preliminary data.</text>
</comment>
<name>A0ABS3HV09_9ENTE</name>